<dbReference type="Gene3D" id="1.10.10.10">
    <property type="entry name" value="Winged helix-like DNA-binding domain superfamily/Winged helix DNA-binding domain"/>
    <property type="match status" value="1"/>
</dbReference>
<dbReference type="PROSITE" id="PS50921">
    <property type="entry name" value="ANTAR"/>
    <property type="match status" value="1"/>
</dbReference>
<dbReference type="SMART" id="SM01012">
    <property type="entry name" value="ANTAR"/>
    <property type="match status" value="1"/>
</dbReference>
<comment type="caution">
    <text evidence="5">The sequence shown here is derived from an EMBL/GenBank/DDBJ whole genome shotgun (WGS) entry which is preliminary data.</text>
</comment>
<accession>A0ABP8UKX6</accession>
<dbReference type="Pfam" id="PF03861">
    <property type="entry name" value="ANTAR"/>
    <property type="match status" value="1"/>
</dbReference>
<dbReference type="Gene3D" id="3.30.450.40">
    <property type="match status" value="1"/>
</dbReference>
<evidence type="ECO:0000256" key="1">
    <source>
        <dbReference type="ARBA" id="ARBA00023015"/>
    </source>
</evidence>
<dbReference type="InterPro" id="IPR005561">
    <property type="entry name" value="ANTAR"/>
</dbReference>
<proteinExistence type="predicted"/>
<dbReference type="PIRSF" id="PIRSF036625">
    <property type="entry name" value="GAF_ANTAR"/>
    <property type="match status" value="1"/>
</dbReference>
<evidence type="ECO:0000313" key="5">
    <source>
        <dbReference type="EMBL" id="GAA4633931.1"/>
    </source>
</evidence>
<feature type="region of interest" description="Disordered" evidence="3">
    <location>
        <begin position="235"/>
        <end position="256"/>
    </location>
</feature>
<dbReference type="EMBL" id="BAABHK010000013">
    <property type="protein sequence ID" value="GAA4633931.1"/>
    <property type="molecule type" value="Genomic_DNA"/>
</dbReference>
<keyword evidence="2" id="KW-0804">Transcription</keyword>
<dbReference type="InterPro" id="IPR036388">
    <property type="entry name" value="WH-like_DNA-bd_sf"/>
</dbReference>
<keyword evidence="6" id="KW-1185">Reference proteome</keyword>
<name>A0ABP8UKX6_9ACTN</name>
<reference evidence="6" key="1">
    <citation type="journal article" date="2019" name="Int. J. Syst. Evol. Microbiol.">
        <title>The Global Catalogue of Microorganisms (GCM) 10K type strain sequencing project: providing services to taxonomists for standard genome sequencing and annotation.</title>
        <authorList>
            <consortium name="The Broad Institute Genomics Platform"/>
            <consortium name="The Broad Institute Genome Sequencing Center for Infectious Disease"/>
            <person name="Wu L."/>
            <person name="Ma J."/>
        </authorList>
    </citation>
    <scope>NUCLEOTIDE SEQUENCE [LARGE SCALE GENOMIC DNA]</scope>
    <source>
        <strain evidence="6">JCM 17939</strain>
    </source>
</reference>
<dbReference type="SUPFAM" id="SSF55781">
    <property type="entry name" value="GAF domain-like"/>
    <property type="match status" value="1"/>
</dbReference>
<feature type="domain" description="ANTAR" evidence="4">
    <location>
        <begin position="173"/>
        <end position="234"/>
    </location>
</feature>
<dbReference type="Proteomes" id="UP001501442">
    <property type="component" value="Unassembled WGS sequence"/>
</dbReference>
<keyword evidence="1" id="KW-0805">Transcription regulation</keyword>
<dbReference type="InterPro" id="IPR011006">
    <property type="entry name" value="CheY-like_superfamily"/>
</dbReference>
<sequence>MDGVGYGPHISSELAVEIARLGLIHEASETAALRRVTELTVRTVWGCAGATGIRWTAGDDPEPLDQAGTHPDLSYLSEIQCTRRDGPIFDVARSEAPVFCGDTLVETRWPGFTAIALQRGVRCFATTVHRTGPILMTLTMYGVVPGALDRRELGLGALLAAQGGAAVSNTRHYEDAHREAVQLRQAVEARAVVDQAKGVLMHAMGCDADTAFNELKRISQNRHVKLTALARRIVEGSGPGGGGPGRSGLAGAVDGR</sequence>
<evidence type="ECO:0000256" key="2">
    <source>
        <dbReference type="ARBA" id="ARBA00023163"/>
    </source>
</evidence>
<feature type="compositionally biased region" description="Gly residues" evidence="3">
    <location>
        <begin position="237"/>
        <end position="248"/>
    </location>
</feature>
<organism evidence="5 6">
    <name type="scientific">Actinoallomurus vinaceus</name>
    <dbReference type="NCBI Taxonomy" id="1080074"/>
    <lineage>
        <taxon>Bacteria</taxon>
        <taxon>Bacillati</taxon>
        <taxon>Actinomycetota</taxon>
        <taxon>Actinomycetes</taxon>
        <taxon>Streptosporangiales</taxon>
        <taxon>Thermomonosporaceae</taxon>
        <taxon>Actinoallomurus</taxon>
    </lineage>
</organism>
<evidence type="ECO:0000313" key="6">
    <source>
        <dbReference type="Proteomes" id="UP001501442"/>
    </source>
</evidence>
<evidence type="ECO:0000256" key="3">
    <source>
        <dbReference type="SAM" id="MobiDB-lite"/>
    </source>
</evidence>
<dbReference type="SUPFAM" id="SSF52172">
    <property type="entry name" value="CheY-like"/>
    <property type="match status" value="1"/>
</dbReference>
<dbReference type="InterPro" id="IPR029016">
    <property type="entry name" value="GAF-like_dom_sf"/>
</dbReference>
<dbReference type="InterPro" id="IPR012074">
    <property type="entry name" value="GAF_ANTAR"/>
</dbReference>
<evidence type="ECO:0000259" key="4">
    <source>
        <dbReference type="PROSITE" id="PS50921"/>
    </source>
</evidence>
<gene>
    <name evidence="5" type="ORF">GCM10023196_073450</name>
</gene>
<protein>
    <submittedName>
        <fullName evidence="5">GAF and ANTAR domain-containing protein</fullName>
    </submittedName>
</protein>